<dbReference type="Proteomes" id="UP000008854">
    <property type="component" value="Unassembled WGS sequence"/>
</dbReference>
<dbReference type="AlphaFoldDB" id="A0A3Q0KT48"/>
<name>A0A3Q0KT48_SCHMA</name>
<accession>A0A3Q0KT48</accession>
<dbReference type="InParanoid" id="A0A3Q0KT48"/>
<evidence type="ECO:0000313" key="2">
    <source>
        <dbReference type="WBParaSite" id="Smp_174060.1"/>
    </source>
</evidence>
<evidence type="ECO:0000313" key="1">
    <source>
        <dbReference type="Proteomes" id="UP000008854"/>
    </source>
</evidence>
<reference evidence="2" key="2">
    <citation type="submission" date="2018-12" db="UniProtKB">
        <authorList>
            <consortium name="WormBaseParasite"/>
        </authorList>
    </citation>
    <scope>IDENTIFICATION</scope>
    <source>
        <strain evidence="2">Puerto Rican</strain>
    </source>
</reference>
<keyword evidence="1" id="KW-1185">Reference proteome</keyword>
<proteinExistence type="predicted"/>
<organism evidence="1 2">
    <name type="scientific">Schistosoma mansoni</name>
    <name type="common">Blood fluke</name>
    <dbReference type="NCBI Taxonomy" id="6183"/>
    <lineage>
        <taxon>Eukaryota</taxon>
        <taxon>Metazoa</taxon>
        <taxon>Spiralia</taxon>
        <taxon>Lophotrochozoa</taxon>
        <taxon>Platyhelminthes</taxon>
        <taxon>Trematoda</taxon>
        <taxon>Digenea</taxon>
        <taxon>Strigeidida</taxon>
        <taxon>Schistosomatoidea</taxon>
        <taxon>Schistosomatidae</taxon>
        <taxon>Schistosoma</taxon>
    </lineage>
</organism>
<protein>
    <submittedName>
        <fullName evidence="2">Uncharacterized protein</fullName>
    </submittedName>
</protein>
<sequence length="48" mass="5543">MIFKLVVQIVQCDLVLQFTGKLLPHTNYSKLLCFSGSLTTPYRYTTIF</sequence>
<reference evidence="1" key="1">
    <citation type="journal article" date="2012" name="PLoS Negl. Trop. Dis.">
        <title>A systematically improved high quality genome and transcriptome of the human blood fluke Schistosoma mansoni.</title>
        <authorList>
            <person name="Protasio A.V."/>
            <person name="Tsai I.J."/>
            <person name="Babbage A."/>
            <person name="Nichol S."/>
            <person name="Hunt M."/>
            <person name="Aslett M.A."/>
            <person name="De Silva N."/>
            <person name="Velarde G.S."/>
            <person name="Anderson T.J."/>
            <person name="Clark R.C."/>
            <person name="Davidson C."/>
            <person name="Dillon G.P."/>
            <person name="Holroyd N.E."/>
            <person name="LoVerde P.T."/>
            <person name="Lloyd C."/>
            <person name="McQuillan J."/>
            <person name="Oliveira G."/>
            <person name="Otto T.D."/>
            <person name="Parker-Manuel S.J."/>
            <person name="Quail M.A."/>
            <person name="Wilson R.A."/>
            <person name="Zerlotini A."/>
            <person name="Dunne D.W."/>
            <person name="Berriman M."/>
        </authorList>
    </citation>
    <scope>NUCLEOTIDE SEQUENCE [LARGE SCALE GENOMIC DNA]</scope>
    <source>
        <strain evidence="1">Puerto Rican</strain>
    </source>
</reference>
<dbReference type="WBParaSite" id="Smp_174060.1">
    <property type="protein sequence ID" value="Smp_174060.1"/>
    <property type="gene ID" value="Smp_174060"/>
</dbReference>